<dbReference type="GO" id="GO:0061157">
    <property type="term" value="P:mRNA destabilization"/>
    <property type="evidence" value="ECO:0007669"/>
    <property type="project" value="TreeGrafter"/>
</dbReference>
<sequence>MYVANETLNCNGDWYHLDNQKTFSRDPISETLKSLDNYLIHANYQKNKNTIQLINNCDTNNETSFQMFSGHNSGNNPKYTINTLTDCKENVSNAQQTNMNLNFNDNNIHYDYYNNHLHRCYYPEISPRTNNLTIEESLFDCANLSRTTTNTSDTTIKSPHIEGLIVPVSSDINDSYHSAYSKNGTTDYLHNKWSLFKTPKQKLKIFGAKCFVIKSFDLADIIASYKHNIWSSTQLGNKRLSKAYQNGKNRVFLFYSVNASGKFCGVAEMKSDLRMCKDDVWSNKNRWPGEFDIEWIYVKDIPNRMFRHLVIKENQGKPVTNSRDTQEVPPDIATSMITIFENYTNNQLTSFLMEYQG</sequence>
<evidence type="ECO:0000313" key="3">
    <source>
        <dbReference type="Proteomes" id="UP000262825"/>
    </source>
</evidence>
<dbReference type="GO" id="GO:0003729">
    <property type="term" value="F:mRNA binding"/>
    <property type="evidence" value="ECO:0007669"/>
    <property type="project" value="TreeGrafter"/>
</dbReference>
<dbReference type="Pfam" id="PF04146">
    <property type="entry name" value="YTH"/>
    <property type="match status" value="1"/>
</dbReference>
<feature type="domain" description="YTH" evidence="1">
    <location>
        <begin position="208"/>
        <end position="340"/>
    </location>
</feature>
<dbReference type="InterPro" id="IPR007275">
    <property type="entry name" value="YTH_domain"/>
</dbReference>
<reference evidence="3" key="1">
    <citation type="submission" date="2018-06" db="EMBL/GenBank/DDBJ databases">
        <authorList>
            <person name="Guldener U."/>
        </authorList>
    </citation>
    <scope>NUCLEOTIDE SEQUENCE [LARGE SCALE GENOMIC DNA]</scope>
    <source>
        <strain evidence="3">UTAD17</strain>
    </source>
</reference>
<dbReference type="Gene3D" id="3.10.590.10">
    <property type="entry name" value="ph1033 like domains"/>
    <property type="match status" value="1"/>
</dbReference>
<protein>
    <recommendedName>
        <fullName evidence="1">YTH domain-containing protein</fullName>
    </recommendedName>
</protein>
<dbReference type="AlphaFoldDB" id="A0A376BA33"/>
<gene>
    <name evidence="2" type="ORF">SCODWIG_03297</name>
</gene>
<name>A0A376BA33_9ASCO</name>
<dbReference type="GO" id="GO:0005737">
    <property type="term" value="C:cytoplasm"/>
    <property type="evidence" value="ECO:0007669"/>
    <property type="project" value="TreeGrafter"/>
</dbReference>
<accession>A0A376BA33</accession>
<keyword evidence="3" id="KW-1185">Reference proteome</keyword>
<dbReference type="PANTHER" id="PTHR12357">
    <property type="entry name" value="YTH YT521-B HOMOLOGY DOMAIN-CONTAINING"/>
    <property type="match status" value="1"/>
</dbReference>
<dbReference type="PROSITE" id="PS50882">
    <property type="entry name" value="YTH"/>
    <property type="match status" value="1"/>
</dbReference>
<dbReference type="Proteomes" id="UP000262825">
    <property type="component" value="Unassembled WGS sequence"/>
</dbReference>
<evidence type="ECO:0000313" key="2">
    <source>
        <dbReference type="EMBL" id="SSD61536.1"/>
    </source>
</evidence>
<dbReference type="VEuPathDB" id="FungiDB:SCODWIG_03297"/>
<evidence type="ECO:0000259" key="1">
    <source>
        <dbReference type="PROSITE" id="PS50882"/>
    </source>
</evidence>
<dbReference type="OrthoDB" id="3973455at2759"/>
<proteinExistence type="predicted"/>
<organism evidence="2 3">
    <name type="scientific">Saccharomycodes ludwigii</name>
    <dbReference type="NCBI Taxonomy" id="36035"/>
    <lineage>
        <taxon>Eukaryota</taxon>
        <taxon>Fungi</taxon>
        <taxon>Dikarya</taxon>
        <taxon>Ascomycota</taxon>
        <taxon>Saccharomycotina</taxon>
        <taxon>Saccharomycetes</taxon>
        <taxon>Saccharomycodales</taxon>
        <taxon>Saccharomycodaceae</taxon>
        <taxon>Saccharomycodes</taxon>
    </lineage>
</organism>
<dbReference type="EMBL" id="UFAJ01000749">
    <property type="protein sequence ID" value="SSD61536.1"/>
    <property type="molecule type" value="Genomic_DNA"/>
</dbReference>
<dbReference type="PANTHER" id="PTHR12357:SF89">
    <property type="entry name" value="YTH DOMAIN-CONTAINING FAMILY PROTEIN"/>
    <property type="match status" value="1"/>
</dbReference>
<dbReference type="CDD" id="cd21134">
    <property type="entry name" value="YTH"/>
    <property type="match status" value="1"/>
</dbReference>
<dbReference type="InterPro" id="IPR045168">
    <property type="entry name" value="YTH_prot"/>
</dbReference>
<dbReference type="GO" id="GO:1990247">
    <property type="term" value="F:N6-methyladenosine-containing RNA reader activity"/>
    <property type="evidence" value="ECO:0007669"/>
    <property type="project" value="TreeGrafter"/>
</dbReference>